<organism evidence="3">
    <name type="scientific">marine sediment metagenome</name>
    <dbReference type="NCBI Taxonomy" id="412755"/>
    <lineage>
        <taxon>unclassified sequences</taxon>
        <taxon>metagenomes</taxon>
        <taxon>ecological metagenomes</taxon>
    </lineage>
</organism>
<dbReference type="Gene3D" id="1.10.10.10">
    <property type="entry name" value="Winged helix-like DNA-binding domain superfamily/Winged helix DNA-binding domain"/>
    <property type="match status" value="1"/>
</dbReference>
<dbReference type="Gene3D" id="3.40.50.2300">
    <property type="match status" value="1"/>
</dbReference>
<evidence type="ECO:0000259" key="1">
    <source>
        <dbReference type="PROSITE" id="PS50110"/>
    </source>
</evidence>
<dbReference type="Pfam" id="PF03861">
    <property type="entry name" value="ANTAR"/>
    <property type="match status" value="1"/>
</dbReference>
<dbReference type="InterPro" id="IPR005561">
    <property type="entry name" value="ANTAR"/>
</dbReference>
<dbReference type="GO" id="GO:0000160">
    <property type="term" value="P:phosphorelay signal transduction system"/>
    <property type="evidence" value="ECO:0007669"/>
    <property type="project" value="InterPro"/>
</dbReference>
<dbReference type="PROSITE" id="PS50110">
    <property type="entry name" value="RESPONSE_REGULATORY"/>
    <property type="match status" value="1"/>
</dbReference>
<sequence>KVVHCGPGTGIAAARRYPTGCRRPFWLVYHPGCGQSGIMVQPLSIVVVEPDPDRARLIVDALTDGRDYEIHVVAERASLARQIVQVKPDLVLIGVADPSRDIIEELTLASGPLERPVALFVDRSDAGLSTAAIEAGLSAYVVDGLTSSRVKPVLDAAIARFRLMQRMRAELAETKRALEDRKVIDRAKGLLMRARGITEDDAYALLRKTAMDQNKRLAEVAAALVTAAGLLG</sequence>
<name>A0A0F9KZR2_9ZZZZ</name>
<evidence type="ECO:0000313" key="3">
    <source>
        <dbReference type="EMBL" id="KKM21075.1"/>
    </source>
</evidence>
<evidence type="ECO:0008006" key="4">
    <source>
        <dbReference type="Google" id="ProtNLM"/>
    </source>
</evidence>
<dbReference type="InterPro" id="IPR036388">
    <property type="entry name" value="WH-like_DNA-bd_sf"/>
</dbReference>
<reference evidence="3" key="1">
    <citation type="journal article" date="2015" name="Nature">
        <title>Complex archaea that bridge the gap between prokaryotes and eukaryotes.</title>
        <authorList>
            <person name="Spang A."/>
            <person name="Saw J.H."/>
            <person name="Jorgensen S.L."/>
            <person name="Zaremba-Niedzwiedzka K."/>
            <person name="Martijn J."/>
            <person name="Lind A.E."/>
            <person name="van Eijk R."/>
            <person name="Schleper C."/>
            <person name="Guy L."/>
            <person name="Ettema T.J."/>
        </authorList>
    </citation>
    <scope>NUCLEOTIDE SEQUENCE</scope>
</reference>
<dbReference type="SMART" id="SM01012">
    <property type="entry name" value="ANTAR"/>
    <property type="match status" value="1"/>
</dbReference>
<dbReference type="InterPro" id="IPR008327">
    <property type="entry name" value="Sig_transdc_resp-reg_antiterm"/>
</dbReference>
<accession>A0A0F9KZR2</accession>
<protein>
    <recommendedName>
        <fullName evidence="4">ANTAR domain-containing protein</fullName>
    </recommendedName>
</protein>
<dbReference type="InterPro" id="IPR001789">
    <property type="entry name" value="Sig_transdc_resp-reg_receiver"/>
</dbReference>
<proteinExistence type="predicted"/>
<dbReference type="GO" id="GO:0003723">
    <property type="term" value="F:RNA binding"/>
    <property type="evidence" value="ECO:0007669"/>
    <property type="project" value="InterPro"/>
</dbReference>
<feature type="domain" description="ANTAR" evidence="2">
    <location>
        <begin position="164"/>
        <end position="225"/>
    </location>
</feature>
<gene>
    <name evidence="3" type="ORF">LCGC14_1639100</name>
</gene>
<dbReference type="EMBL" id="LAZR01013633">
    <property type="protein sequence ID" value="KKM21075.1"/>
    <property type="molecule type" value="Genomic_DNA"/>
</dbReference>
<evidence type="ECO:0000259" key="2">
    <source>
        <dbReference type="PROSITE" id="PS50921"/>
    </source>
</evidence>
<dbReference type="AlphaFoldDB" id="A0A0F9KZR2"/>
<comment type="caution">
    <text evidence="3">The sequence shown here is derived from an EMBL/GenBank/DDBJ whole genome shotgun (WGS) entry which is preliminary data.</text>
</comment>
<dbReference type="SUPFAM" id="SSF52172">
    <property type="entry name" value="CheY-like"/>
    <property type="match status" value="1"/>
</dbReference>
<dbReference type="PROSITE" id="PS50921">
    <property type="entry name" value="ANTAR"/>
    <property type="match status" value="1"/>
</dbReference>
<feature type="domain" description="Response regulatory" evidence="1">
    <location>
        <begin position="44"/>
        <end position="158"/>
    </location>
</feature>
<dbReference type="PIRSF" id="PIRSF036382">
    <property type="entry name" value="RR_antiterm"/>
    <property type="match status" value="1"/>
</dbReference>
<feature type="non-terminal residue" evidence="3">
    <location>
        <position position="1"/>
    </location>
</feature>
<dbReference type="InterPro" id="IPR011006">
    <property type="entry name" value="CheY-like_superfamily"/>
</dbReference>